<dbReference type="GO" id="GO:0004519">
    <property type="term" value="F:endonuclease activity"/>
    <property type="evidence" value="ECO:0007669"/>
    <property type="project" value="UniProtKB-KW"/>
</dbReference>
<keyword evidence="4" id="KW-0540">Nuclease</keyword>
<proteinExistence type="inferred from homology"/>
<dbReference type="Pfam" id="PF05840">
    <property type="entry name" value="Phage_GPA"/>
    <property type="match status" value="1"/>
</dbReference>
<dbReference type="KEGG" id="fes:HER31_10465"/>
<dbReference type="GO" id="GO:0016787">
    <property type="term" value="F:hydrolase activity"/>
    <property type="evidence" value="ECO:0007669"/>
    <property type="project" value="UniProtKB-KW"/>
</dbReference>
<dbReference type="AlphaFoldDB" id="A0A6H1UDZ5"/>
<evidence type="ECO:0000313" key="8">
    <source>
        <dbReference type="EMBL" id="QIZ77264.1"/>
    </source>
</evidence>
<dbReference type="InterPro" id="IPR008766">
    <property type="entry name" value="Replication_gene_A-like"/>
</dbReference>
<dbReference type="RefSeq" id="WP_168660525.1">
    <property type="nucleotide sequence ID" value="NZ_CP051180.1"/>
</dbReference>
<evidence type="ECO:0000256" key="1">
    <source>
        <dbReference type="ARBA" id="ARBA00003293"/>
    </source>
</evidence>
<protein>
    <submittedName>
        <fullName evidence="8">Replication endonuclease</fullName>
    </submittedName>
</protein>
<evidence type="ECO:0000256" key="2">
    <source>
        <dbReference type="ARBA" id="ARBA00009260"/>
    </source>
</evidence>
<evidence type="ECO:0000256" key="6">
    <source>
        <dbReference type="ARBA" id="ARBA00022801"/>
    </source>
</evidence>
<keyword evidence="5 8" id="KW-0255">Endonuclease</keyword>
<dbReference type="Proteomes" id="UP000501602">
    <property type="component" value="Chromosome"/>
</dbReference>
<evidence type="ECO:0000256" key="3">
    <source>
        <dbReference type="ARBA" id="ARBA00022705"/>
    </source>
</evidence>
<evidence type="ECO:0000313" key="9">
    <source>
        <dbReference type="Proteomes" id="UP000501602"/>
    </source>
</evidence>
<sequence length="146" mass="16930">MSIDESEDPIRCSQLPLRVHQAIYDATLLVPPQLVKNVEQHDRGFVSQLLRGFPLDLQLLFITNYHKQSSRREQNTWLRKCIPHITNKLDTPPPSPAGGQTHLRKIWAQTRSSLHRQQLQPYGFRIGEPQHCGSPHWHMLLFVTTL</sequence>
<gene>
    <name evidence="8" type="ORF">HER31_10465</name>
</gene>
<name>A0A6H1UDZ5_9GAMM</name>
<keyword evidence="3" id="KW-0235">DNA replication</keyword>
<comment type="similarity">
    <text evidence="2">Belongs to the phage GPA family.</text>
</comment>
<evidence type="ECO:0000256" key="5">
    <source>
        <dbReference type="ARBA" id="ARBA00022759"/>
    </source>
</evidence>
<keyword evidence="9" id="KW-1185">Reference proteome</keyword>
<dbReference type="GO" id="GO:0006260">
    <property type="term" value="P:DNA replication"/>
    <property type="evidence" value="ECO:0007669"/>
    <property type="project" value="UniProtKB-KW"/>
</dbReference>
<reference evidence="8 9" key="1">
    <citation type="submission" date="2020-04" db="EMBL/GenBank/DDBJ databases">
        <title>Ferrimonas sp. S7 isolated from sea water.</title>
        <authorList>
            <person name="Bae S.S."/>
            <person name="Baek K."/>
        </authorList>
    </citation>
    <scope>NUCLEOTIDE SEQUENCE [LARGE SCALE GENOMIC DNA]</scope>
    <source>
        <strain evidence="8 9">S7</strain>
    </source>
</reference>
<comment type="function">
    <text evidence="1">Possible endonuclease which induces a single-strand cut and initiates DNA replication.</text>
</comment>
<accession>A0A6H1UDZ5</accession>
<keyword evidence="6" id="KW-0378">Hydrolase</keyword>
<dbReference type="EMBL" id="CP051180">
    <property type="protein sequence ID" value="QIZ77264.1"/>
    <property type="molecule type" value="Genomic_DNA"/>
</dbReference>
<evidence type="ECO:0000256" key="4">
    <source>
        <dbReference type="ARBA" id="ARBA00022722"/>
    </source>
</evidence>
<organism evidence="8 9">
    <name type="scientific">Ferrimonas lipolytica</name>
    <dbReference type="NCBI Taxonomy" id="2724191"/>
    <lineage>
        <taxon>Bacteria</taxon>
        <taxon>Pseudomonadati</taxon>
        <taxon>Pseudomonadota</taxon>
        <taxon>Gammaproteobacteria</taxon>
        <taxon>Alteromonadales</taxon>
        <taxon>Ferrimonadaceae</taxon>
        <taxon>Ferrimonas</taxon>
    </lineage>
</organism>
<feature type="domain" description="Replication gene A protein-like" evidence="7">
    <location>
        <begin position="96"/>
        <end position="144"/>
    </location>
</feature>
<evidence type="ECO:0000259" key="7">
    <source>
        <dbReference type="Pfam" id="PF05840"/>
    </source>
</evidence>